<accession>A0ABR3UQB1</accession>
<proteinExistence type="predicted"/>
<dbReference type="EMBL" id="JBHGVX010000002">
    <property type="protein sequence ID" value="KAL1798623.1"/>
    <property type="molecule type" value="Genomic_DNA"/>
</dbReference>
<dbReference type="InterPro" id="IPR056120">
    <property type="entry name" value="DUF7703"/>
</dbReference>
<comment type="caution">
    <text evidence="3">The sequence shown here is derived from an EMBL/GenBank/DDBJ whole genome shotgun (WGS) entry which is preliminary data.</text>
</comment>
<dbReference type="GeneID" id="96082982"/>
<evidence type="ECO:0000256" key="1">
    <source>
        <dbReference type="SAM" id="Phobius"/>
    </source>
</evidence>
<feature type="transmembrane region" description="Helical" evidence="1">
    <location>
        <begin position="20"/>
        <end position="41"/>
    </location>
</feature>
<feature type="transmembrane region" description="Helical" evidence="1">
    <location>
        <begin position="85"/>
        <end position="107"/>
    </location>
</feature>
<dbReference type="PANTHER" id="PTHR37013:SF4">
    <property type="entry name" value="INTEGRAL MEMBRANE PROTEIN"/>
    <property type="match status" value="1"/>
</dbReference>
<keyword evidence="4" id="KW-1185">Reference proteome</keyword>
<feature type="transmembrane region" description="Helical" evidence="1">
    <location>
        <begin position="202"/>
        <end position="225"/>
    </location>
</feature>
<feature type="transmembrane region" description="Helical" evidence="1">
    <location>
        <begin position="53"/>
        <end position="79"/>
    </location>
</feature>
<evidence type="ECO:0000259" key="2">
    <source>
        <dbReference type="Pfam" id="PF24802"/>
    </source>
</evidence>
<name>A0ABR3UQB1_9PLEO</name>
<keyword evidence="1" id="KW-0472">Membrane</keyword>
<feature type="domain" description="DUF7703" evidence="2">
    <location>
        <begin position="22"/>
        <end position="251"/>
    </location>
</feature>
<organism evidence="3 4">
    <name type="scientific">Alternaria dauci</name>
    <dbReference type="NCBI Taxonomy" id="48095"/>
    <lineage>
        <taxon>Eukaryota</taxon>
        <taxon>Fungi</taxon>
        <taxon>Dikarya</taxon>
        <taxon>Ascomycota</taxon>
        <taxon>Pezizomycotina</taxon>
        <taxon>Dothideomycetes</taxon>
        <taxon>Pleosporomycetidae</taxon>
        <taxon>Pleosporales</taxon>
        <taxon>Pleosporineae</taxon>
        <taxon>Pleosporaceae</taxon>
        <taxon>Alternaria</taxon>
        <taxon>Alternaria sect. Porri</taxon>
    </lineage>
</organism>
<gene>
    <name evidence="3" type="ORF">ACET3X_002660</name>
</gene>
<protein>
    <recommendedName>
        <fullName evidence="2">DUF7703 domain-containing protein</fullName>
    </recommendedName>
</protein>
<dbReference type="PANTHER" id="PTHR37013">
    <property type="entry name" value="INTEGRAL MEMBRANE PROTEIN (AFU_ORTHOLOGUE AFUA_1G05950)-RELATED"/>
    <property type="match status" value="1"/>
</dbReference>
<dbReference type="Pfam" id="PF24802">
    <property type="entry name" value="DUF7703"/>
    <property type="match status" value="1"/>
</dbReference>
<feature type="transmembrane region" description="Helical" evidence="1">
    <location>
        <begin position="119"/>
        <end position="139"/>
    </location>
</feature>
<sequence>MSTTSEDVSHAAVTEFGGLAPSMTAVAFLGVAWYLCIELNVRLLTRTTSRSLYFWSCLLCSWGLIIHGIAILLLNFRIWEAYSPIIVIELAWLTYVVAQSLVLYSRLNLVLKHTRIGRYVLYMIITDSVIFGLTTVLLARHPNFTARLHDANVAWDKVQVSAFFVQETLTNILYIYETAKYLKNAEILGNCRNATRTNLRNLIAVNVLIIVLDCSVMILCFSGYFNLQGFYKVAVYAIKLRTEFAILNQLRKALTGASTGGSGLAAQRDVTMSLPKRNNIVEVVG</sequence>
<keyword evidence="1" id="KW-1133">Transmembrane helix</keyword>
<dbReference type="Proteomes" id="UP001578633">
    <property type="component" value="Chromosome 2"/>
</dbReference>
<keyword evidence="1" id="KW-0812">Transmembrane</keyword>
<reference evidence="3 4" key="1">
    <citation type="submission" date="2024-09" db="EMBL/GenBank/DDBJ databases">
        <title>T2T genomes of carrot and Alternaria dauci and their utility for understanding host-pathogen interaction during carrot leaf blight disease.</title>
        <authorList>
            <person name="Liu W."/>
            <person name="Xu S."/>
            <person name="Ou C."/>
            <person name="Liu X."/>
            <person name="Zhuang F."/>
            <person name="Deng X.W."/>
        </authorList>
    </citation>
    <scope>NUCLEOTIDE SEQUENCE [LARGE SCALE GENOMIC DNA]</scope>
    <source>
        <strain evidence="3 4">A2016</strain>
    </source>
</reference>
<evidence type="ECO:0000313" key="4">
    <source>
        <dbReference type="Proteomes" id="UP001578633"/>
    </source>
</evidence>
<evidence type="ECO:0000313" key="3">
    <source>
        <dbReference type="EMBL" id="KAL1798623.1"/>
    </source>
</evidence>
<dbReference type="RefSeq" id="XP_069309207.1">
    <property type="nucleotide sequence ID" value="XM_069449427.1"/>
</dbReference>